<dbReference type="AlphaFoldDB" id="A0AAV4FMR1"/>
<dbReference type="Pfam" id="PF20700">
    <property type="entry name" value="Mutator"/>
    <property type="match status" value="1"/>
</dbReference>
<organism evidence="2 3">
    <name type="scientific">Elysia marginata</name>
    <dbReference type="NCBI Taxonomy" id="1093978"/>
    <lineage>
        <taxon>Eukaryota</taxon>
        <taxon>Metazoa</taxon>
        <taxon>Spiralia</taxon>
        <taxon>Lophotrochozoa</taxon>
        <taxon>Mollusca</taxon>
        <taxon>Gastropoda</taxon>
        <taxon>Heterobranchia</taxon>
        <taxon>Euthyneura</taxon>
        <taxon>Panpulmonata</taxon>
        <taxon>Sacoglossa</taxon>
        <taxon>Placobranchoidea</taxon>
        <taxon>Plakobranchidae</taxon>
        <taxon>Elysia</taxon>
    </lineage>
</organism>
<keyword evidence="3" id="KW-1185">Reference proteome</keyword>
<proteinExistence type="predicted"/>
<feature type="domain" description="Mutator-like transposase" evidence="1">
    <location>
        <begin position="2"/>
        <end position="277"/>
    </location>
</feature>
<gene>
    <name evidence="2" type="ORF">ElyMa_003897200</name>
</gene>
<accession>A0AAV4FMR1</accession>
<comment type="caution">
    <text evidence="2">The sequence shown here is derived from an EMBL/GenBank/DDBJ whole genome shotgun (WGS) entry which is preliminary data.</text>
</comment>
<reference evidence="2 3" key="1">
    <citation type="journal article" date="2021" name="Elife">
        <title>Chloroplast acquisition without the gene transfer in kleptoplastic sea slugs, Plakobranchus ocellatus.</title>
        <authorList>
            <person name="Maeda T."/>
            <person name="Takahashi S."/>
            <person name="Yoshida T."/>
            <person name="Shimamura S."/>
            <person name="Takaki Y."/>
            <person name="Nagai Y."/>
            <person name="Toyoda A."/>
            <person name="Suzuki Y."/>
            <person name="Arimoto A."/>
            <person name="Ishii H."/>
            <person name="Satoh N."/>
            <person name="Nishiyama T."/>
            <person name="Hasebe M."/>
            <person name="Maruyama T."/>
            <person name="Minagawa J."/>
            <person name="Obokata J."/>
            <person name="Shigenobu S."/>
        </authorList>
    </citation>
    <scope>NUCLEOTIDE SEQUENCE [LARGE SCALE GENOMIC DNA]</scope>
</reference>
<dbReference type="EMBL" id="BMAT01007934">
    <property type="protein sequence ID" value="GFR74607.1"/>
    <property type="molecule type" value="Genomic_DNA"/>
</dbReference>
<protein>
    <recommendedName>
        <fullName evidence="1">Mutator-like transposase domain-containing protein</fullName>
    </recommendedName>
</protein>
<evidence type="ECO:0000313" key="3">
    <source>
        <dbReference type="Proteomes" id="UP000762676"/>
    </source>
</evidence>
<dbReference type="Proteomes" id="UP000762676">
    <property type="component" value="Unassembled WGS sequence"/>
</dbReference>
<name>A0AAV4FMR1_9GAST</name>
<sequence length="316" mass="35628">MGAHSFQKLCENFDLPCLHHKSFQLQADKLYSDTNKVRDVVFSKAAELVRKEHAKLNPSVAAPETLMDTRIAVSYDGSWLTRGHTSLIGLGCVIDVLTGLVLDAHVMSSYCQACENKKALQKEHPGKFADWERHHLGLGACDKNFDGTAAMMEVHASKIMWARSIRKHDMRYTIVVSDGDSKAFNAVCEMRPYGPDSVIDKQDCINHVCKRLGTVLRNLVADASKRKITLGGRGAGRLTHNIIRRLSIYFTRAIRRNDTSSEMRDAIMASAYHMFSRDENHNTTYVPKDPLHGVSIMLQRHKMQYQGPIPFFSTHL</sequence>
<evidence type="ECO:0000259" key="1">
    <source>
        <dbReference type="Pfam" id="PF20700"/>
    </source>
</evidence>
<dbReference type="InterPro" id="IPR049012">
    <property type="entry name" value="Mutator_transp_dom"/>
</dbReference>
<evidence type="ECO:0000313" key="2">
    <source>
        <dbReference type="EMBL" id="GFR74607.1"/>
    </source>
</evidence>